<keyword evidence="3" id="KW-1185">Reference proteome</keyword>
<dbReference type="RefSeq" id="WP_124763126.1">
    <property type="nucleotide sequence ID" value="NZ_JAFBDY010000002.1"/>
</dbReference>
<proteinExistence type="predicted"/>
<accession>A0A3N9UIV0</accession>
<evidence type="ECO:0000313" key="3">
    <source>
        <dbReference type="Proteomes" id="UP000274033"/>
    </source>
</evidence>
<dbReference type="SUPFAM" id="SSF51126">
    <property type="entry name" value="Pectin lyase-like"/>
    <property type="match status" value="1"/>
</dbReference>
<comment type="caution">
    <text evidence="2">The sequence shown here is derived from an EMBL/GenBank/DDBJ whole genome shotgun (WGS) entry which is preliminary data.</text>
</comment>
<evidence type="ECO:0000259" key="1">
    <source>
        <dbReference type="Pfam" id="PF12571"/>
    </source>
</evidence>
<protein>
    <recommendedName>
        <fullName evidence="1">Phage tail fibre protein N-terminal domain-containing protein</fullName>
    </recommendedName>
</protein>
<name>A0A3N9UIV0_9BACI</name>
<dbReference type="EMBL" id="RRCT01000002">
    <property type="protein sequence ID" value="RQW75911.1"/>
    <property type="molecule type" value="Genomic_DNA"/>
</dbReference>
<dbReference type="InterPro" id="IPR051934">
    <property type="entry name" value="Phage_Tail_Fiber_Structural"/>
</dbReference>
<organism evidence="2 3">
    <name type="scientific">Lysinibacillus composti</name>
    <dbReference type="NCBI Taxonomy" id="720633"/>
    <lineage>
        <taxon>Bacteria</taxon>
        <taxon>Bacillati</taxon>
        <taxon>Bacillota</taxon>
        <taxon>Bacilli</taxon>
        <taxon>Bacillales</taxon>
        <taxon>Bacillaceae</taxon>
        <taxon>Lysinibacillus</taxon>
    </lineage>
</organism>
<dbReference type="Proteomes" id="UP000274033">
    <property type="component" value="Unassembled WGS sequence"/>
</dbReference>
<dbReference type="AlphaFoldDB" id="A0A3N9UIV0"/>
<dbReference type="PANTHER" id="PTHR35191">
    <property type="entry name" value="PROPHAGE SIDE TAIL FIBER PROTEIN HOMOLOG STFQ-RELATED"/>
    <property type="match status" value="1"/>
</dbReference>
<reference evidence="2 3" key="1">
    <citation type="journal article" date="2013" name="J. Microbiol.">
        <title>Lysinibacillus chungkukjangi sp. nov., isolated from Chungkukjang, Korean fermented soybean food.</title>
        <authorList>
            <person name="Kim S.J."/>
            <person name="Jang Y.H."/>
            <person name="Hamada M."/>
            <person name="Ahn J.H."/>
            <person name="Weon H.Y."/>
            <person name="Suzuki K."/>
            <person name="Whang K.S."/>
            <person name="Kwon S.W."/>
        </authorList>
    </citation>
    <scope>NUCLEOTIDE SEQUENCE [LARGE SCALE GENOMIC DNA]</scope>
    <source>
        <strain evidence="2 3">MCCC 1A12701</strain>
    </source>
</reference>
<feature type="domain" description="Phage tail fibre protein N-terminal" evidence="1">
    <location>
        <begin position="1"/>
        <end position="149"/>
    </location>
</feature>
<dbReference type="PANTHER" id="PTHR35191:SF1">
    <property type="entry name" value="PROPHAGE SIDE TAIL FIBER PROTEIN HOMOLOG STFQ-RELATED"/>
    <property type="match status" value="1"/>
</dbReference>
<gene>
    <name evidence="2" type="ORF">EBB45_04655</name>
</gene>
<dbReference type="InterPro" id="IPR022225">
    <property type="entry name" value="Phage_tail_fibre_N"/>
</dbReference>
<evidence type="ECO:0000313" key="2">
    <source>
        <dbReference type="EMBL" id="RQW75911.1"/>
    </source>
</evidence>
<sequence length="625" mass="68410">MAEFYTILTSIGLTKLVNAQLTADKLNITQIAVGDSLGSYYEPTQNLTKLKNEKWRGNVTNVSQDQTNPNWIVAEVAIPSTVGGWMIREVGLFDEVGDLIAVGKYPETYKPIAANGSVKDLIIRMIVEVNNASSVELKVDPTIITASRKYVDDKVAVSSQQIEILKSLRINVLDFNAKTDGSDNLTAFQSLSDYVNNLPVLVSSVEIEFPRGEFTYSGGLVFKRPTKLVGVLGTVLNYTGTAKAVEFGKPDLTISTYDNGIYAIQDIAFTGGLTMTHGIYFNNFLTMTRLNNVRLVNFGNPNAFGIWYNGNNWDSVMFACEWYSDISTKQNWVRVYNNGINSTRLRVLYCLGTNQSTDRGFGIWLDGACSEVAHSKIEGFAPNIRVGALSPQTRILDTYFETTNNGGCIQYGGSVDESGAGNYVVGLQIVGCYANMHNTDFIATTSHFLEPTTDQTGLQYAKVERNHIVGADREIVKQNSLGSQIGNEASGNTGDFTAININGSGWSGNQGSAPTFENKKDGSLYLNLKSGLTASQYIGLTAKNYDNSQLFKVESSSVINRVDHYVKDDRIMALRRDEGIESVKGLFRIAKQNTASVVATGTIFEDTDGKLKYKNLAGTVVDLTL</sequence>
<dbReference type="OrthoDB" id="9810174at2"/>
<dbReference type="Pfam" id="PF12571">
    <property type="entry name" value="Phage_tail_fib"/>
    <property type="match status" value="1"/>
</dbReference>
<dbReference type="InterPro" id="IPR011050">
    <property type="entry name" value="Pectin_lyase_fold/virulence"/>
</dbReference>